<dbReference type="InterPro" id="IPR015424">
    <property type="entry name" value="PyrdxlP-dep_Trfase"/>
</dbReference>
<feature type="domain" description="Aminotransferase class V" evidence="2">
    <location>
        <begin position="51"/>
        <end position="304"/>
    </location>
</feature>
<dbReference type="PANTHER" id="PTHR43586:SF4">
    <property type="entry name" value="ISOPENICILLIN N EPIMERASE"/>
    <property type="match status" value="1"/>
</dbReference>
<dbReference type="Gene3D" id="3.90.1150.10">
    <property type="entry name" value="Aspartate Aminotransferase, domain 1"/>
    <property type="match status" value="1"/>
</dbReference>
<organism evidence="3 4">
    <name type="scientific">Aquisalinus flavus</name>
    <dbReference type="NCBI Taxonomy" id="1526572"/>
    <lineage>
        <taxon>Bacteria</taxon>
        <taxon>Pseudomonadati</taxon>
        <taxon>Pseudomonadota</taxon>
        <taxon>Alphaproteobacteria</taxon>
        <taxon>Parvularculales</taxon>
        <taxon>Parvularculaceae</taxon>
        <taxon>Aquisalinus</taxon>
    </lineage>
</organism>
<comment type="caution">
    <text evidence="3">The sequence shown here is derived from an EMBL/GenBank/DDBJ whole genome shotgun (WGS) entry which is preliminary data.</text>
</comment>
<dbReference type="EMBL" id="BMGH01000001">
    <property type="protein sequence ID" value="GGD16749.1"/>
    <property type="molecule type" value="Genomic_DNA"/>
</dbReference>
<reference evidence="3" key="2">
    <citation type="submission" date="2020-09" db="EMBL/GenBank/DDBJ databases">
        <authorList>
            <person name="Sun Q."/>
            <person name="Zhou Y."/>
        </authorList>
    </citation>
    <scope>NUCLEOTIDE SEQUENCE</scope>
    <source>
        <strain evidence="3">CGMCC 1.12921</strain>
    </source>
</reference>
<evidence type="ECO:0000259" key="2">
    <source>
        <dbReference type="Pfam" id="PF00266"/>
    </source>
</evidence>
<protein>
    <submittedName>
        <fullName evidence="3">Class V aminotransferase</fullName>
    </submittedName>
</protein>
<keyword evidence="4" id="KW-1185">Reference proteome</keyword>
<proteinExistence type="predicted"/>
<dbReference type="InterPro" id="IPR015422">
    <property type="entry name" value="PyrdxlP-dep_Trfase_small"/>
</dbReference>
<sequence length="371" mass="40974">MGMDGTIRTRFLKPETPYFLSHSVGLMPRGAAATLNKQVLDPWRMQGQSWDEWLAILDRFRTALGSFLNADPALICPQANVSSALTKILFSLPQPDRRNVILLSEQDFPTIGFVALQAERLGWQLRYVPREADLTDEEVWLDAMGDDVGIVLVTHAYSNSAMLAPVVSITQFAAARGIVSVVDIAQSAGTIPIDLALWQADFVIGTSVKYLCGGPGAAFLWVSPQIVETCTPLDVGWFSHEDSFEFDLKQFRYAPDARRFWGGTPSVLPYAMAAHAVETLTAIGIDAIHRQNQQRLGRLIDGLDPALIRSEPREGRRGSHLLYAPHDMEAAAARLEEAGIRHDRRDGALRLSVHLYITDQDREAARDALAG</sequence>
<dbReference type="GO" id="GO:0008483">
    <property type="term" value="F:transaminase activity"/>
    <property type="evidence" value="ECO:0007669"/>
    <property type="project" value="UniProtKB-KW"/>
</dbReference>
<dbReference type="InterPro" id="IPR015421">
    <property type="entry name" value="PyrdxlP-dep_Trfase_major"/>
</dbReference>
<dbReference type="Gene3D" id="3.40.640.10">
    <property type="entry name" value="Type I PLP-dependent aspartate aminotransferase-like (Major domain)"/>
    <property type="match status" value="1"/>
</dbReference>
<evidence type="ECO:0000313" key="3">
    <source>
        <dbReference type="EMBL" id="GGD16749.1"/>
    </source>
</evidence>
<dbReference type="SUPFAM" id="SSF53383">
    <property type="entry name" value="PLP-dependent transferases"/>
    <property type="match status" value="1"/>
</dbReference>
<dbReference type="PANTHER" id="PTHR43586">
    <property type="entry name" value="CYSTEINE DESULFURASE"/>
    <property type="match status" value="1"/>
</dbReference>
<dbReference type="Proteomes" id="UP000613582">
    <property type="component" value="Unassembled WGS sequence"/>
</dbReference>
<name>A0A8J2Y6Z3_9PROT</name>
<dbReference type="Pfam" id="PF00266">
    <property type="entry name" value="Aminotran_5"/>
    <property type="match status" value="1"/>
</dbReference>
<dbReference type="InterPro" id="IPR000192">
    <property type="entry name" value="Aminotrans_V_dom"/>
</dbReference>
<keyword evidence="3" id="KW-0808">Transferase</keyword>
<gene>
    <name evidence="3" type="primary">kynU</name>
    <name evidence="3" type="ORF">GCM10011342_26880</name>
</gene>
<keyword evidence="3" id="KW-0032">Aminotransferase</keyword>
<dbReference type="AlphaFoldDB" id="A0A8J2Y6Z3"/>
<reference evidence="3" key="1">
    <citation type="journal article" date="2014" name="Int. J. Syst. Evol. Microbiol.">
        <title>Complete genome sequence of Corynebacterium casei LMG S-19264T (=DSM 44701T), isolated from a smear-ripened cheese.</title>
        <authorList>
            <consortium name="US DOE Joint Genome Institute (JGI-PGF)"/>
            <person name="Walter F."/>
            <person name="Albersmeier A."/>
            <person name="Kalinowski J."/>
            <person name="Ruckert C."/>
        </authorList>
    </citation>
    <scope>NUCLEOTIDE SEQUENCE</scope>
    <source>
        <strain evidence="3">CGMCC 1.12921</strain>
    </source>
</reference>
<keyword evidence="1" id="KW-0663">Pyridoxal phosphate</keyword>
<accession>A0A8J2Y6Z3</accession>
<evidence type="ECO:0000256" key="1">
    <source>
        <dbReference type="ARBA" id="ARBA00022898"/>
    </source>
</evidence>
<evidence type="ECO:0000313" key="4">
    <source>
        <dbReference type="Proteomes" id="UP000613582"/>
    </source>
</evidence>